<evidence type="ECO:0000256" key="1">
    <source>
        <dbReference type="SAM" id="SignalP"/>
    </source>
</evidence>
<proteinExistence type="predicted"/>
<dbReference type="PATRIC" id="fig|1365253.3.peg.5050"/>
<dbReference type="EMBL" id="AUXT01000217">
    <property type="protein sequence ID" value="KZN41233.1"/>
    <property type="molecule type" value="Genomic_DNA"/>
</dbReference>
<dbReference type="RefSeq" id="WP_063379283.1">
    <property type="nucleotide sequence ID" value="NZ_AUXT01000217.1"/>
</dbReference>
<dbReference type="InterPro" id="IPR032295">
    <property type="entry name" value="DUF4842"/>
</dbReference>
<sequence length="542" mass="61317">MNYLTKMCLGAALCATATPALAVQLVDGQYVWQFQSGEAWPSGYNHNTGKPDSMIYARDQYGSDFFQRISNALPEAKVNEAFITGDEGSTIHLNEEAEVFITFIHEGAGYKNSFGYFTFDPENPPTTPEEVQETIVFPNLSYPHLTNGHRVSIGTFPAGTSIGFFVAANGFWYYTGVKNWQIPYYYSISALNPEPTEELRQHCVLLYDEQEQEVVIGFEDLPRTWGDNDFNDAVFSVTASPGSAISSTNLVTMPEANDSDADGIPDEQDEFPNNYRRSHSQYFPSETTVSTLAYEDNWPQRGDYDMNDLVVKQRIQTTLDPDNLVSGFILHGWITARGAAFENGYGLRIMGSTPDLIENASITIDGQSFDKSVEEFQSNAVLQLWSSTQVFTQTGQSGQCSHFNTVKTCNYFEPVPFTLDVTFAESQASLNVSDMDFFIFRTADRTIEVHMADYPPTDLFDQTRFGKVDDTSDANSNRYFRTADNLPWALTVSEEWNYPREYIDVLWAYPDYETWVESSGEQAQNWYITSDRDTHYYLPESE</sequence>
<dbReference type="Proteomes" id="UP000076587">
    <property type="component" value="Unassembled WGS sequence"/>
</dbReference>
<evidence type="ECO:0000259" key="3">
    <source>
        <dbReference type="Pfam" id="PF16130"/>
    </source>
</evidence>
<feature type="domain" description="DUF4842" evidence="3">
    <location>
        <begin position="324"/>
        <end position="527"/>
    </location>
</feature>
<evidence type="ECO:0000259" key="2">
    <source>
        <dbReference type="Pfam" id="PF13448"/>
    </source>
</evidence>
<protein>
    <recommendedName>
        <fullName evidence="6">DUF4842 domain-containing protein</fullName>
    </recommendedName>
</protein>
<comment type="caution">
    <text evidence="4">The sequence shown here is derived from an EMBL/GenBank/DDBJ whole genome shotgun (WGS) entry which is preliminary data.</text>
</comment>
<feature type="chain" id="PRO_5007882606" description="DUF4842 domain-containing protein" evidence="1">
    <location>
        <begin position="23"/>
        <end position="542"/>
    </location>
</feature>
<dbReference type="NCBIfam" id="TIGR04456">
    <property type="entry name" value="LruC_dom"/>
    <property type="match status" value="1"/>
</dbReference>
<feature type="domain" description="DUF4114" evidence="2">
    <location>
        <begin position="156"/>
        <end position="239"/>
    </location>
</feature>
<dbReference type="Pfam" id="PF13448">
    <property type="entry name" value="DUF4114"/>
    <property type="match status" value="1"/>
</dbReference>
<dbReference type="AlphaFoldDB" id="A0A166Y0V9"/>
<dbReference type="Pfam" id="PF16130">
    <property type="entry name" value="DUF4842"/>
    <property type="match status" value="1"/>
</dbReference>
<evidence type="ECO:0008006" key="6">
    <source>
        <dbReference type="Google" id="ProtNLM"/>
    </source>
</evidence>
<dbReference type="InterPro" id="IPR031025">
    <property type="entry name" value="LruC_dom"/>
</dbReference>
<dbReference type="InterPro" id="IPR025193">
    <property type="entry name" value="DUF4114"/>
</dbReference>
<name>A0A166Y0V9_9GAMM</name>
<gene>
    <name evidence="4" type="ORF">N482_20430</name>
</gene>
<dbReference type="OrthoDB" id="1204817at2"/>
<evidence type="ECO:0000313" key="4">
    <source>
        <dbReference type="EMBL" id="KZN41233.1"/>
    </source>
</evidence>
<organism evidence="4 5">
    <name type="scientific">Pseudoalteromonas luteoviolacea NCIMB 1942</name>
    <dbReference type="NCBI Taxonomy" id="1365253"/>
    <lineage>
        <taxon>Bacteria</taxon>
        <taxon>Pseudomonadati</taxon>
        <taxon>Pseudomonadota</taxon>
        <taxon>Gammaproteobacteria</taxon>
        <taxon>Alteromonadales</taxon>
        <taxon>Pseudoalteromonadaceae</taxon>
        <taxon>Pseudoalteromonas</taxon>
    </lineage>
</organism>
<reference evidence="4 5" key="1">
    <citation type="submission" date="2013-07" db="EMBL/GenBank/DDBJ databases">
        <title>Comparative Genomic and Metabolomic Analysis of Twelve Strains of Pseudoalteromonas luteoviolacea.</title>
        <authorList>
            <person name="Vynne N.G."/>
            <person name="Mansson M."/>
            <person name="Gram L."/>
        </authorList>
    </citation>
    <scope>NUCLEOTIDE SEQUENCE [LARGE SCALE GENOMIC DNA]</scope>
    <source>
        <strain evidence="4 5">NCIMB 1942</strain>
    </source>
</reference>
<feature type="signal peptide" evidence="1">
    <location>
        <begin position="1"/>
        <end position="22"/>
    </location>
</feature>
<keyword evidence="1" id="KW-0732">Signal</keyword>
<evidence type="ECO:0000313" key="5">
    <source>
        <dbReference type="Proteomes" id="UP000076587"/>
    </source>
</evidence>
<accession>A0A166Y0V9</accession>